<keyword evidence="3" id="KW-1185">Reference proteome</keyword>
<organism evidence="2 3">
    <name type="scientific">Hyaloperonospora arabidopsidis (strain Emoy2)</name>
    <name type="common">Downy mildew agent</name>
    <name type="synonym">Peronospora arabidopsidis</name>
    <dbReference type="NCBI Taxonomy" id="559515"/>
    <lineage>
        <taxon>Eukaryota</taxon>
        <taxon>Sar</taxon>
        <taxon>Stramenopiles</taxon>
        <taxon>Oomycota</taxon>
        <taxon>Peronosporomycetes</taxon>
        <taxon>Peronosporales</taxon>
        <taxon>Peronosporaceae</taxon>
        <taxon>Hyaloperonospora</taxon>
    </lineage>
</organism>
<dbReference type="InParanoid" id="M4C5W5"/>
<feature type="compositionally biased region" description="Polar residues" evidence="1">
    <location>
        <begin position="42"/>
        <end position="52"/>
    </location>
</feature>
<proteinExistence type="predicted"/>
<dbReference type="EMBL" id="JH598498">
    <property type="status" value="NOT_ANNOTATED_CDS"/>
    <property type="molecule type" value="Genomic_DNA"/>
</dbReference>
<evidence type="ECO:0000256" key="1">
    <source>
        <dbReference type="SAM" id="MobiDB-lite"/>
    </source>
</evidence>
<reference evidence="2" key="2">
    <citation type="submission" date="2015-06" db="UniProtKB">
        <authorList>
            <consortium name="EnsemblProtists"/>
        </authorList>
    </citation>
    <scope>IDENTIFICATION</scope>
    <source>
        <strain evidence="2">Emoy2</strain>
    </source>
</reference>
<evidence type="ECO:0000313" key="2">
    <source>
        <dbReference type="EnsemblProtists" id="HpaP814494"/>
    </source>
</evidence>
<evidence type="ECO:0000313" key="3">
    <source>
        <dbReference type="Proteomes" id="UP000011713"/>
    </source>
</evidence>
<feature type="region of interest" description="Disordered" evidence="1">
    <location>
        <begin position="42"/>
        <end position="61"/>
    </location>
</feature>
<dbReference type="VEuPathDB" id="FungiDB:HpaG814494"/>
<protein>
    <submittedName>
        <fullName evidence="2">Uncharacterized protein</fullName>
    </submittedName>
</protein>
<dbReference type="Proteomes" id="UP000011713">
    <property type="component" value="Unassembled WGS sequence"/>
</dbReference>
<dbReference type="AlphaFoldDB" id="M4C5W5"/>
<sequence>MMLAVAPIKSRFNAQNRLPQKVDNGLGSLGYEAFCNTSAKSSMVDTSSTKNPQRCHARDIA</sequence>
<accession>M4C5W5</accession>
<reference evidence="3" key="1">
    <citation type="journal article" date="2010" name="Science">
        <title>Signatures of adaptation to obligate biotrophy in the Hyaloperonospora arabidopsidis genome.</title>
        <authorList>
            <person name="Baxter L."/>
            <person name="Tripathy S."/>
            <person name="Ishaque N."/>
            <person name="Boot N."/>
            <person name="Cabral A."/>
            <person name="Kemen E."/>
            <person name="Thines M."/>
            <person name="Ah-Fong A."/>
            <person name="Anderson R."/>
            <person name="Badejoko W."/>
            <person name="Bittner-Eddy P."/>
            <person name="Boore J.L."/>
            <person name="Chibucos M.C."/>
            <person name="Coates M."/>
            <person name="Dehal P."/>
            <person name="Delehaunty K."/>
            <person name="Dong S."/>
            <person name="Downton P."/>
            <person name="Dumas B."/>
            <person name="Fabro G."/>
            <person name="Fronick C."/>
            <person name="Fuerstenberg S.I."/>
            <person name="Fulton L."/>
            <person name="Gaulin E."/>
            <person name="Govers F."/>
            <person name="Hughes L."/>
            <person name="Humphray S."/>
            <person name="Jiang R.H."/>
            <person name="Judelson H."/>
            <person name="Kamoun S."/>
            <person name="Kyung K."/>
            <person name="Meijer H."/>
            <person name="Minx P."/>
            <person name="Morris P."/>
            <person name="Nelson J."/>
            <person name="Phuntumart V."/>
            <person name="Qutob D."/>
            <person name="Rehmany A."/>
            <person name="Rougon-Cardoso A."/>
            <person name="Ryden P."/>
            <person name="Torto-Alalibo T."/>
            <person name="Studholme D."/>
            <person name="Wang Y."/>
            <person name="Win J."/>
            <person name="Wood J."/>
            <person name="Clifton S.W."/>
            <person name="Rogers J."/>
            <person name="Van den Ackerveken G."/>
            <person name="Jones J.D."/>
            <person name="McDowell J.M."/>
            <person name="Beynon J."/>
            <person name="Tyler B.M."/>
        </authorList>
    </citation>
    <scope>NUCLEOTIDE SEQUENCE [LARGE SCALE GENOMIC DNA]</scope>
    <source>
        <strain evidence="3">Emoy2</strain>
    </source>
</reference>
<dbReference type="EnsemblProtists" id="HpaT814494">
    <property type="protein sequence ID" value="HpaP814494"/>
    <property type="gene ID" value="HpaG814494"/>
</dbReference>
<name>M4C5W5_HYAAE</name>
<dbReference type="HOGENOM" id="CLU_2927532_0_0_1"/>